<gene>
    <name evidence="2" type="ordered locus">CTC_00855</name>
</gene>
<evidence type="ECO:0000313" key="3">
    <source>
        <dbReference type="Proteomes" id="UP000001412"/>
    </source>
</evidence>
<dbReference type="HOGENOM" id="CLU_2141601_0_0_9"/>
<proteinExistence type="predicted"/>
<keyword evidence="1" id="KW-1133">Transmembrane helix</keyword>
<keyword evidence="3" id="KW-1185">Reference proteome</keyword>
<evidence type="ECO:0000313" key="2">
    <source>
        <dbReference type="EMBL" id="AAO35453.1"/>
    </source>
</evidence>
<evidence type="ECO:0000256" key="1">
    <source>
        <dbReference type="SAM" id="Phobius"/>
    </source>
</evidence>
<keyword evidence="1" id="KW-0812">Transmembrane</keyword>
<keyword evidence="1" id="KW-0472">Membrane</keyword>
<dbReference type="Proteomes" id="UP000001412">
    <property type="component" value="Chromosome"/>
</dbReference>
<organism evidence="2 3">
    <name type="scientific">Clostridium tetani (strain Massachusetts / E88)</name>
    <dbReference type="NCBI Taxonomy" id="212717"/>
    <lineage>
        <taxon>Bacteria</taxon>
        <taxon>Bacillati</taxon>
        <taxon>Bacillota</taxon>
        <taxon>Clostridia</taxon>
        <taxon>Eubacteriales</taxon>
        <taxon>Clostridiaceae</taxon>
        <taxon>Clostridium</taxon>
    </lineage>
</organism>
<reference evidence="2 3" key="1">
    <citation type="journal article" date="2003" name="Proc. Natl. Acad. Sci. U.S.A.">
        <title>The genome sequence of Clostridium tetani, the causative agent of tetanus disease.</title>
        <authorList>
            <person name="Brueggemann H."/>
            <person name="Baumer S."/>
            <person name="Fricke W.F."/>
            <person name="Wiezer A."/>
            <person name="Liesegang H."/>
            <person name="Decker I."/>
            <person name="Herzberg C."/>
            <person name="Martinez-Arias R."/>
            <person name="Merkl R."/>
            <person name="Henne A."/>
            <person name="Gottschalk G."/>
        </authorList>
    </citation>
    <scope>NUCLEOTIDE SEQUENCE [LARGE SCALE GENOMIC DNA]</scope>
    <source>
        <strain evidence="3">Massachusetts / E88</strain>
    </source>
</reference>
<dbReference type="STRING" id="212717.CTC_00855"/>
<feature type="transmembrane region" description="Helical" evidence="1">
    <location>
        <begin position="96"/>
        <end position="120"/>
    </location>
</feature>
<dbReference type="EMBL" id="AE015927">
    <property type="protein sequence ID" value="AAO35453.1"/>
    <property type="molecule type" value="Genomic_DNA"/>
</dbReference>
<feature type="transmembrane region" description="Helical" evidence="1">
    <location>
        <begin position="56"/>
        <end position="75"/>
    </location>
</feature>
<dbReference type="KEGG" id="ctc:CTC_00855"/>
<dbReference type="AlphaFoldDB" id="Q896Y7"/>
<sequence>MSRALNIILGGGFMGNANSNVLKNKSKLSKVLSFIHIVLVVFLGLLVLLYKLEKSNINHIYIMIINIMVMSFKSISNIIIIKKEQGENLYFNKNAIITISSVLESVVAIINLICFLIYFFNKFTN</sequence>
<accession>Q896Y7</accession>
<feature type="transmembrane region" description="Helical" evidence="1">
    <location>
        <begin position="31"/>
        <end position="50"/>
    </location>
</feature>
<protein>
    <submittedName>
        <fullName evidence="2">Uncharacterized protein</fullName>
    </submittedName>
</protein>
<name>Q896Y7_CLOTE</name>